<protein>
    <submittedName>
        <fullName evidence="3">Uncharacterized protein</fullName>
    </submittedName>
</protein>
<evidence type="ECO:0000313" key="3">
    <source>
        <dbReference type="EMBL" id="KAL2750563.1"/>
    </source>
</evidence>
<reference evidence="3 4" key="1">
    <citation type="journal article" date="2024" name="Ann. Entomol. Soc. Am.">
        <title>Genomic analyses of the southern and eastern yellowjacket wasps (Hymenoptera: Vespidae) reveal evolutionary signatures of social life.</title>
        <authorList>
            <person name="Catto M.A."/>
            <person name="Caine P.B."/>
            <person name="Orr S.E."/>
            <person name="Hunt B.G."/>
            <person name="Goodisman M.A.D."/>
        </authorList>
    </citation>
    <scope>NUCLEOTIDE SEQUENCE [LARGE SCALE GENOMIC DNA]</scope>
    <source>
        <strain evidence="3">232</strain>
        <tissue evidence="3">Head and thorax</tissue>
    </source>
</reference>
<sequence>MEASLSGISLKQQLAVVVYSGIRCIVGLVGLLDFNRELRVIKVFTPVFKRLREKKKKKKKKERKKKKVQRGNQEKSWGVSFEGNRVLADNDIRYRTLKGISFLEEKKEEEEEEGEKGEDEKRE</sequence>
<feature type="region of interest" description="Disordered" evidence="1">
    <location>
        <begin position="53"/>
        <end position="76"/>
    </location>
</feature>
<name>A0ABD2CZK3_VESMC</name>
<evidence type="ECO:0000313" key="4">
    <source>
        <dbReference type="Proteomes" id="UP001607303"/>
    </source>
</evidence>
<evidence type="ECO:0000256" key="2">
    <source>
        <dbReference type="SAM" id="Phobius"/>
    </source>
</evidence>
<evidence type="ECO:0000256" key="1">
    <source>
        <dbReference type="SAM" id="MobiDB-lite"/>
    </source>
</evidence>
<keyword evidence="2" id="KW-1133">Transmembrane helix</keyword>
<feature type="transmembrane region" description="Helical" evidence="2">
    <location>
        <begin position="12"/>
        <end position="32"/>
    </location>
</feature>
<proteinExistence type="predicted"/>
<dbReference type="EMBL" id="JAYRBN010000009">
    <property type="protein sequence ID" value="KAL2750563.1"/>
    <property type="molecule type" value="Genomic_DNA"/>
</dbReference>
<organism evidence="3 4">
    <name type="scientific">Vespula maculifrons</name>
    <name type="common">Eastern yellow jacket</name>
    <name type="synonym">Wasp</name>
    <dbReference type="NCBI Taxonomy" id="7453"/>
    <lineage>
        <taxon>Eukaryota</taxon>
        <taxon>Metazoa</taxon>
        <taxon>Ecdysozoa</taxon>
        <taxon>Arthropoda</taxon>
        <taxon>Hexapoda</taxon>
        <taxon>Insecta</taxon>
        <taxon>Pterygota</taxon>
        <taxon>Neoptera</taxon>
        <taxon>Endopterygota</taxon>
        <taxon>Hymenoptera</taxon>
        <taxon>Apocrita</taxon>
        <taxon>Aculeata</taxon>
        <taxon>Vespoidea</taxon>
        <taxon>Vespidae</taxon>
        <taxon>Vespinae</taxon>
        <taxon>Vespula</taxon>
    </lineage>
</organism>
<keyword evidence="2" id="KW-0472">Membrane</keyword>
<accession>A0ABD2CZK3</accession>
<dbReference type="AlphaFoldDB" id="A0ABD2CZK3"/>
<gene>
    <name evidence="3" type="ORF">V1477_001133</name>
</gene>
<feature type="compositionally biased region" description="Basic residues" evidence="1">
    <location>
        <begin position="53"/>
        <end position="69"/>
    </location>
</feature>
<dbReference type="Proteomes" id="UP001607303">
    <property type="component" value="Unassembled WGS sequence"/>
</dbReference>
<keyword evidence="4" id="KW-1185">Reference proteome</keyword>
<comment type="caution">
    <text evidence="3">The sequence shown here is derived from an EMBL/GenBank/DDBJ whole genome shotgun (WGS) entry which is preliminary data.</text>
</comment>
<keyword evidence="2" id="KW-0812">Transmembrane</keyword>